<proteinExistence type="predicted"/>
<organism evidence="1 2">
    <name type="scientific">Steinernema hermaphroditum</name>
    <dbReference type="NCBI Taxonomy" id="289476"/>
    <lineage>
        <taxon>Eukaryota</taxon>
        <taxon>Metazoa</taxon>
        <taxon>Ecdysozoa</taxon>
        <taxon>Nematoda</taxon>
        <taxon>Chromadorea</taxon>
        <taxon>Rhabditida</taxon>
        <taxon>Tylenchina</taxon>
        <taxon>Panagrolaimomorpha</taxon>
        <taxon>Strongyloidoidea</taxon>
        <taxon>Steinernematidae</taxon>
        <taxon>Steinernema</taxon>
    </lineage>
</organism>
<evidence type="ECO:0000313" key="2">
    <source>
        <dbReference type="Proteomes" id="UP001175271"/>
    </source>
</evidence>
<accession>A0AA39LZE4</accession>
<gene>
    <name evidence="1" type="ORF">QR680_011826</name>
</gene>
<dbReference type="Proteomes" id="UP001175271">
    <property type="component" value="Unassembled WGS sequence"/>
</dbReference>
<name>A0AA39LZE4_9BILA</name>
<dbReference type="AlphaFoldDB" id="A0AA39LZE4"/>
<keyword evidence="2" id="KW-1185">Reference proteome</keyword>
<comment type="caution">
    <text evidence="1">The sequence shown here is derived from an EMBL/GenBank/DDBJ whole genome shotgun (WGS) entry which is preliminary data.</text>
</comment>
<sequence>MNNIPVEFCSGVVARLERNYFFCRDHLDLGATWKLAVISHFENTEKLKVILRPKPTASCWEYAFIGQKYFSFEEMRAKNQLYTRITEVEFRKEYVAPKRATTSKEDQDEKPESIAETPFYVFRDISKEDVKNEFIPYIVGQLVYDPAFTCSMDRTEQTDEITTEFFKVAARRPHFKAIKTNYQGPACEEFIAVQEELMKCRGFLTLTGTDWPSTIKSVITTLLSRGSFIVDAKTSNIGLDPEMFTTLFNLWMQNEDDPEHYDTKMWFRGVMDTTEIKKIRPDIQKVEVKDGAEKIDWILENGNKHSFFNFYAHGDEIYIGFY</sequence>
<dbReference type="EMBL" id="JAUCMV010000002">
    <property type="protein sequence ID" value="KAK0415202.1"/>
    <property type="molecule type" value="Genomic_DNA"/>
</dbReference>
<reference evidence="1" key="1">
    <citation type="submission" date="2023-06" db="EMBL/GenBank/DDBJ databases">
        <title>Genomic analysis of the entomopathogenic nematode Steinernema hermaphroditum.</title>
        <authorList>
            <person name="Schwarz E.M."/>
            <person name="Heppert J.K."/>
            <person name="Baniya A."/>
            <person name="Schwartz H.T."/>
            <person name="Tan C.-H."/>
            <person name="Antoshechkin I."/>
            <person name="Sternberg P.W."/>
            <person name="Goodrich-Blair H."/>
            <person name="Dillman A.R."/>
        </authorList>
    </citation>
    <scope>NUCLEOTIDE SEQUENCE</scope>
    <source>
        <strain evidence="1">PS9179</strain>
        <tissue evidence="1">Whole animal</tissue>
    </source>
</reference>
<evidence type="ECO:0000313" key="1">
    <source>
        <dbReference type="EMBL" id="KAK0415202.1"/>
    </source>
</evidence>
<protein>
    <submittedName>
        <fullName evidence="1">Uncharacterized protein</fullName>
    </submittedName>
</protein>